<accession>A0A511BRC6</accession>
<comment type="caution">
    <text evidence="2">The sequence shown here is derived from an EMBL/GenBank/DDBJ whole genome shotgun (WGS) entry which is preliminary data.</text>
</comment>
<name>A0A511BRC6_9PROT</name>
<organism evidence="2 3">
    <name type="scientific">Swaminathania salitolerans</name>
    <dbReference type="NCBI Taxonomy" id="182838"/>
    <lineage>
        <taxon>Bacteria</taxon>
        <taxon>Pseudomonadati</taxon>
        <taxon>Pseudomonadota</taxon>
        <taxon>Alphaproteobacteria</taxon>
        <taxon>Acetobacterales</taxon>
        <taxon>Acetobacteraceae</taxon>
        <taxon>Swaminathania</taxon>
    </lineage>
</organism>
<dbReference type="RefSeq" id="WP_147093486.1">
    <property type="nucleotide sequence ID" value="NZ_BJVC01000003.1"/>
</dbReference>
<dbReference type="PANTHER" id="PTHR12110">
    <property type="entry name" value="HYDROXYPYRUVATE ISOMERASE"/>
    <property type="match status" value="1"/>
</dbReference>
<evidence type="ECO:0000313" key="3">
    <source>
        <dbReference type="Proteomes" id="UP000321405"/>
    </source>
</evidence>
<dbReference type="Gene3D" id="3.20.20.150">
    <property type="entry name" value="Divalent-metal-dependent TIM barrel enzymes"/>
    <property type="match status" value="1"/>
</dbReference>
<sequence>MNKLGLHAFVWTPHWTPDDAAKAIEATAALGYDLIEVSTMDLAAFDVASTLRELERNRLGVTMSFGLTAGMDISSEDADCVRRGEAHLLDAVSLARDLGATHVCGILYSAFRKYETPTTEAGLRNSVAVMRKVAGKAQASGITLGMEVVNRYESNVLNTARQAIAYVRRVDMPNVKLHLDCYHMNIEEADPAEAIREAGSLLGYFHTGESHRGYLGSGSIAFSRIFRALNQIAYEGPITFESFSSAVVGQPLEGILGIWRDLWTDGYDLAAHARAFTEVQIKSAREAAALRVSS</sequence>
<dbReference type="PANTHER" id="PTHR12110:SF41">
    <property type="entry name" value="INOSOSE DEHYDRATASE"/>
    <property type="match status" value="1"/>
</dbReference>
<gene>
    <name evidence="2" type="ORF">SSA02_15560</name>
</gene>
<evidence type="ECO:0000259" key="1">
    <source>
        <dbReference type="Pfam" id="PF01261"/>
    </source>
</evidence>
<dbReference type="EMBL" id="BJVC01000003">
    <property type="protein sequence ID" value="GEL02393.1"/>
    <property type="molecule type" value="Genomic_DNA"/>
</dbReference>
<dbReference type="OrthoDB" id="9801426at2"/>
<dbReference type="InterPro" id="IPR013022">
    <property type="entry name" value="Xyl_isomerase-like_TIM-brl"/>
</dbReference>
<proteinExistence type="predicted"/>
<keyword evidence="3" id="KW-1185">Reference proteome</keyword>
<evidence type="ECO:0000313" key="2">
    <source>
        <dbReference type="EMBL" id="GEL02393.1"/>
    </source>
</evidence>
<feature type="domain" description="Xylose isomerase-like TIM barrel" evidence="1">
    <location>
        <begin position="24"/>
        <end position="246"/>
    </location>
</feature>
<dbReference type="InterPro" id="IPR036237">
    <property type="entry name" value="Xyl_isomerase-like_sf"/>
</dbReference>
<dbReference type="AlphaFoldDB" id="A0A511BRC6"/>
<dbReference type="SUPFAM" id="SSF51658">
    <property type="entry name" value="Xylose isomerase-like"/>
    <property type="match status" value="1"/>
</dbReference>
<dbReference type="InterPro" id="IPR050312">
    <property type="entry name" value="IolE/XylAMocC-like"/>
</dbReference>
<reference evidence="2 3" key="1">
    <citation type="submission" date="2019-07" db="EMBL/GenBank/DDBJ databases">
        <title>Whole genome shotgun sequence of Swaminathania salitolerans NBRC 104436.</title>
        <authorList>
            <person name="Hosoyama A."/>
            <person name="Uohara A."/>
            <person name="Ohji S."/>
            <person name="Ichikawa N."/>
        </authorList>
    </citation>
    <scope>NUCLEOTIDE SEQUENCE [LARGE SCALE GENOMIC DNA]</scope>
    <source>
        <strain evidence="2 3">NBRC 104436</strain>
    </source>
</reference>
<dbReference type="Proteomes" id="UP000321405">
    <property type="component" value="Unassembled WGS sequence"/>
</dbReference>
<protein>
    <submittedName>
        <fullName evidence="2">Epimerase</fullName>
    </submittedName>
</protein>
<dbReference type="Pfam" id="PF01261">
    <property type="entry name" value="AP_endonuc_2"/>
    <property type="match status" value="1"/>
</dbReference>